<keyword evidence="1" id="KW-1133">Transmembrane helix</keyword>
<comment type="caution">
    <text evidence="2">The sequence shown here is derived from an EMBL/GenBank/DDBJ whole genome shotgun (WGS) entry which is preliminary data.</text>
</comment>
<evidence type="ECO:0000313" key="3">
    <source>
        <dbReference type="Proteomes" id="UP001301350"/>
    </source>
</evidence>
<gene>
    <name evidence="2" type="ORF">CDCA_CDCA01G0140</name>
</gene>
<reference evidence="2 3" key="1">
    <citation type="submission" date="2022-07" db="EMBL/GenBank/DDBJ databases">
        <title>Genome-wide signatures of adaptation to extreme environments.</title>
        <authorList>
            <person name="Cho C.H."/>
            <person name="Yoon H.S."/>
        </authorList>
    </citation>
    <scope>NUCLEOTIDE SEQUENCE [LARGE SCALE GENOMIC DNA]</scope>
    <source>
        <strain evidence="2 3">DBV 063 E5</strain>
    </source>
</reference>
<evidence type="ECO:0000313" key="2">
    <source>
        <dbReference type="EMBL" id="KAK4534115.1"/>
    </source>
</evidence>
<keyword evidence="1" id="KW-0812">Transmembrane</keyword>
<feature type="transmembrane region" description="Helical" evidence="1">
    <location>
        <begin position="169"/>
        <end position="192"/>
    </location>
</feature>
<name>A0AAV9IPU1_CYACA</name>
<protein>
    <submittedName>
        <fullName evidence="2">Uncharacterized protein</fullName>
    </submittedName>
</protein>
<organism evidence="2 3">
    <name type="scientific">Cyanidium caldarium</name>
    <name type="common">Red alga</name>
    <dbReference type="NCBI Taxonomy" id="2771"/>
    <lineage>
        <taxon>Eukaryota</taxon>
        <taxon>Rhodophyta</taxon>
        <taxon>Bangiophyceae</taxon>
        <taxon>Cyanidiales</taxon>
        <taxon>Cyanidiaceae</taxon>
        <taxon>Cyanidium</taxon>
    </lineage>
</organism>
<keyword evidence="1" id="KW-0472">Membrane</keyword>
<proteinExistence type="predicted"/>
<accession>A0AAV9IPU1</accession>
<dbReference type="AlphaFoldDB" id="A0AAV9IPU1"/>
<evidence type="ECO:0000256" key="1">
    <source>
        <dbReference type="SAM" id="Phobius"/>
    </source>
</evidence>
<sequence>MDAQSAPSFCNDVEGPIHPVELKQLNQPVAFVNHTVYPLQWQYYRVPGADPQAGFYRFLQIQLAPAFFLSKPGLFLRWNHTPALDNFTMASYAVAGRVSFTLYNPEYRAAPWWCVGVYGAQPPLGPLSDISQRGADSGAEHPWDPLREFILYNISFVARDAEPVLRLQWAWGMLLVLALGSAAGLVVGALTWEWRSKRANRRRI</sequence>
<dbReference type="Proteomes" id="UP001301350">
    <property type="component" value="Unassembled WGS sequence"/>
</dbReference>
<keyword evidence="3" id="KW-1185">Reference proteome</keyword>
<dbReference type="EMBL" id="JANCYW010000001">
    <property type="protein sequence ID" value="KAK4534115.1"/>
    <property type="molecule type" value="Genomic_DNA"/>
</dbReference>